<dbReference type="PRINTS" id="PR01044">
    <property type="entry name" value="TRNASYNTHGA"/>
</dbReference>
<evidence type="ECO:0000256" key="2">
    <source>
        <dbReference type="ARBA" id="ARBA00008226"/>
    </source>
</evidence>
<evidence type="ECO:0000256" key="12">
    <source>
        <dbReference type="SAM" id="MobiDB-lite"/>
    </source>
</evidence>
<keyword evidence="5 11" id="KW-0547">Nucleotide-binding</keyword>
<feature type="region of interest" description="Disordered" evidence="12">
    <location>
        <begin position="379"/>
        <end position="401"/>
    </location>
</feature>
<reference evidence="14 15" key="1">
    <citation type="submission" date="2015-07" db="EMBL/GenBank/DDBJ databases">
        <title>Genome sequence of Levilinea saccharolytica DSM 16555.</title>
        <authorList>
            <person name="Hemp J."/>
            <person name="Ward L.M."/>
            <person name="Pace L.A."/>
            <person name="Fischer W.W."/>
        </authorList>
    </citation>
    <scope>NUCLEOTIDE SEQUENCE [LARGE SCALE GENOMIC DNA]</scope>
    <source>
        <strain evidence="14 15">KIBI-1</strain>
    </source>
</reference>
<evidence type="ECO:0000256" key="6">
    <source>
        <dbReference type="ARBA" id="ARBA00022840"/>
    </source>
</evidence>
<dbReference type="AlphaFoldDB" id="A0A0P6XTJ8"/>
<dbReference type="NCBIfam" id="TIGR00211">
    <property type="entry name" value="glyS"/>
    <property type="match status" value="1"/>
</dbReference>
<comment type="subcellular location">
    <subcellularLocation>
        <location evidence="1 11">Cytoplasm</location>
    </subcellularLocation>
</comment>
<dbReference type="Pfam" id="PF02091">
    <property type="entry name" value="tRNA-synt_2e"/>
    <property type="match status" value="1"/>
</dbReference>
<dbReference type="PANTHER" id="PTHR30075">
    <property type="entry name" value="GLYCYL-TRNA SYNTHETASE"/>
    <property type="match status" value="1"/>
</dbReference>
<evidence type="ECO:0000313" key="15">
    <source>
        <dbReference type="Proteomes" id="UP000050501"/>
    </source>
</evidence>
<organism evidence="14 15">
    <name type="scientific">Levilinea saccharolytica</name>
    <dbReference type="NCBI Taxonomy" id="229921"/>
    <lineage>
        <taxon>Bacteria</taxon>
        <taxon>Bacillati</taxon>
        <taxon>Chloroflexota</taxon>
        <taxon>Anaerolineae</taxon>
        <taxon>Anaerolineales</taxon>
        <taxon>Anaerolineaceae</taxon>
        <taxon>Levilinea</taxon>
    </lineage>
</organism>
<evidence type="ECO:0000256" key="10">
    <source>
        <dbReference type="HAMAP-Rule" id="MF_00254"/>
    </source>
</evidence>
<sequence>MSQPLDFQSIILTLQQYWNAQGCLIWQPYYTQVGAGTYNPATYLRVIGPEPWNVAYVEPSVRPDDGRYGENPNRLQQHTQFQVILKPDPGNPQELYLKSLEALGIDPRQHDIRFVEDNWESPALGAWGLGWEVWLDGQEITQFTYFQQAGGMPVDPVAVEITYGLERIAMALQNVRNFRDIRWNGQRTYGDVHLQGEREHSQYYFEVADVERLRQMFALFEAECEQALAQGLVLPAHDYVLKCSHTFNILDTRGAIGVTERQAFFSRMRDLARRVAEAYAAQRQSMGYPWLVDEPAAQTQPSAPAAAAPQAHPAGPADFLLEIGSEELPAADLHGALEQLRARVPALLDDLRLTHGEVKVWGTPRRLVVMAAQVAERQPDREVVHKGPPASRAFDAQGQPTPAAAGFARGKGLDVSALEVREMDGGTYAVARVFEPGRPALEVLAEALPKLVADIRFDKVMRWNASNVAFSRPLRWLLALLGGSVVPFTYAGLQSGRVTRGLRFHTPAEMEIANPQAYLPVLAAQGILLDPAERRAAIAAQVGQLMREAGGVEQVDEDLLDEVTALVEAPTALRGSFEESHLSLPQEVLVSVMKKHQRYFPVRKADGSLLPYFIAVRNGDGQHVDVVADGNAQVIRARFADAHFFIEEDLKGRLEDLRPRLKTLTFQFKLGSMFDKSERIGRIVERLAGQLHLQPADAAAAQRAAALCKADLVSHMVVEMTSLQGVMGRFYARHDQEPEAVAQAIYEHYLPRFTGDASPRGLPGLVVGLADRLDSLAGLFAAGLAPSGTKDPFAQRRAALGLAQMLMDWDLDFDLEEGLRLAAEFLPIPLSPQGQGECLEFIVARLRGMLLEQGYRFDVVDAVLAEQKRNPAGCLRGVKELTAWVQRPDWASILPTYSRCVRITRDQKERFSIDPQAFCEEAETELWQALQAAEAAPRRAGSVEDVLQAFVPLMPVINRFFEAVLVMAEEPQVRANRLGLLQRVAALPAGAADLSPLEGF</sequence>
<evidence type="ECO:0000256" key="1">
    <source>
        <dbReference type="ARBA" id="ARBA00004496"/>
    </source>
</evidence>
<name>A0A0P6XTJ8_9CHLR</name>
<dbReference type="PATRIC" id="fig|229921.5.peg.3646"/>
<dbReference type="EC" id="6.1.1.14" evidence="11"/>
<dbReference type="Gene3D" id="1.20.58.180">
    <property type="entry name" value="Class II aaRS and biotin synthetases, domain 2"/>
    <property type="match status" value="1"/>
</dbReference>
<dbReference type="PANTHER" id="PTHR30075:SF2">
    <property type="entry name" value="GLYCINE--TRNA LIGASE, CHLOROPLASTIC_MITOCHONDRIAL 2"/>
    <property type="match status" value="1"/>
</dbReference>
<comment type="subunit">
    <text evidence="11">Tetramer of two alpha and two beta subunits.</text>
</comment>
<dbReference type="InterPro" id="IPR006194">
    <property type="entry name" value="Gly-tRNA-synth_heterodimer"/>
</dbReference>
<comment type="caution">
    <text evidence="14">The sequence shown here is derived from an EMBL/GenBank/DDBJ whole genome shotgun (WGS) entry which is preliminary data.</text>
</comment>
<dbReference type="Proteomes" id="UP000050501">
    <property type="component" value="Unassembled WGS sequence"/>
</dbReference>
<dbReference type="Pfam" id="PF02092">
    <property type="entry name" value="tRNA_synt_2f"/>
    <property type="match status" value="1"/>
</dbReference>
<dbReference type="Gene3D" id="3.30.930.10">
    <property type="entry name" value="Bira Bifunctional Protein, Domain 2"/>
    <property type="match status" value="1"/>
</dbReference>
<gene>
    <name evidence="10" type="primary">glyQ</name>
    <name evidence="11" type="synonym">glyS</name>
    <name evidence="14" type="ORF">ADN01_13360</name>
</gene>
<evidence type="ECO:0000256" key="7">
    <source>
        <dbReference type="ARBA" id="ARBA00022917"/>
    </source>
</evidence>
<feature type="domain" description="DALR anticodon binding" evidence="13">
    <location>
        <begin position="896"/>
        <end position="986"/>
    </location>
</feature>
<dbReference type="HAMAP" id="MF_00254">
    <property type="entry name" value="Gly_tRNA_synth_alpha"/>
    <property type="match status" value="1"/>
</dbReference>
<dbReference type="InterPro" id="IPR015944">
    <property type="entry name" value="Gly-tRNA-synth_bsu"/>
</dbReference>
<evidence type="ECO:0000256" key="9">
    <source>
        <dbReference type="ARBA" id="ARBA00047937"/>
    </source>
</evidence>
<evidence type="ECO:0000256" key="5">
    <source>
        <dbReference type="ARBA" id="ARBA00022741"/>
    </source>
</evidence>
<dbReference type="EMBL" id="LGCM01000045">
    <property type="protein sequence ID" value="KPL79905.1"/>
    <property type="molecule type" value="Genomic_DNA"/>
</dbReference>
<dbReference type="NCBIfam" id="NF006827">
    <property type="entry name" value="PRK09348.1"/>
    <property type="match status" value="1"/>
</dbReference>
<keyword evidence="15" id="KW-1185">Reference proteome</keyword>
<dbReference type="GO" id="GO:0006420">
    <property type="term" value="P:arginyl-tRNA aminoacylation"/>
    <property type="evidence" value="ECO:0007669"/>
    <property type="project" value="InterPro"/>
</dbReference>
<keyword evidence="3 11" id="KW-0963">Cytoplasm</keyword>
<dbReference type="Pfam" id="PF05746">
    <property type="entry name" value="DALR_1"/>
    <property type="match status" value="1"/>
</dbReference>
<keyword evidence="4 11" id="KW-0436">Ligase</keyword>
<evidence type="ECO:0000256" key="3">
    <source>
        <dbReference type="ARBA" id="ARBA00022490"/>
    </source>
</evidence>
<accession>A0A0P6XTJ8</accession>
<evidence type="ECO:0000259" key="13">
    <source>
        <dbReference type="Pfam" id="PF05746"/>
    </source>
</evidence>
<dbReference type="NCBIfam" id="TIGR00388">
    <property type="entry name" value="glyQ"/>
    <property type="match status" value="1"/>
</dbReference>
<dbReference type="GO" id="GO:0006426">
    <property type="term" value="P:glycyl-tRNA aminoacylation"/>
    <property type="evidence" value="ECO:0007669"/>
    <property type="project" value="UniProtKB-UniRule"/>
</dbReference>
<dbReference type="PROSITE" id="PS50861">
    <property type="entry name" value="AA_TRNA_LIGASE_II_GLYAB"/>
    <property type="match status" value="2"/>
</dbReference>
<protein>
    <recommendedName>
        <fullName evidence="10 11">Multifunctional fusion protein</fullName>
    </recommendedName>
    <domain>
        <recommendedName>
            <fullName evidence="11">Glycine--tRNA ligase beta subunit</fullName>
            <ecNumber evidence="11">6.1.1.14</ecNumber>
        </recommendedName>
        <alternativeName>
            <fullName evidence="11">Glycyl-tRNA synthetase beta subunit</fullName>
            <shortName evidence="11">GlyRS</shortName>
        </alternativeName>
    </domain>
    <domain>
        <recommendedName>
            <fullName evidence="10">Glycine--tRNA ligase alpha subunit</fullName>
        </recommendedName>
        <alternativeName>
            <fullName evidence="10">Glycyl-tRNA synthetase alpha subunit</fullName>
        </alternativeName>
    </domain>
</protein>
<dbReference type="InterPro" id="IPR045864">
    <property type="entry name" value="aa-tRNA-synth_II/BPL/LPL"/>
</dbReference>
<dbReference type="GO" id="GO:0005524">
    <property type="term" value="F:ATP binding"/>
    <property type="evidence" value="ECO:0007669"/>
    <property type="project" value="UniProtKB-UniRule"/>
</dbReference>
<dbReference type="SUPFAM" id="SSF55681">
    <property type="entry name" value="Class II aaRS and biotin synthetases"/>
    <property type="match status" value="1"/>
</dbReference>
<evidence type="ECO:0000256" key="8">
    <source>
        <dbReference type="ARBA" id="ARBA00023146"/>
    </source>
</evidence>
<evidence type="ECO:0000256" key="4">
    <source>
        <dbReference type="ARBA" id="ARBA00022598"/>
    </source>
</evidence>
<dbReference type="InterPro" id="IPR002310">
    <property type="entry name" value="Gly-tRNA_ligase_asu"/>
</dbReference>
<dbReference type="SUPFAM" id="SSF109604">
    <property type="entry name" value="HD-domain/PDEase-like"/>
    <property type="match status" value="1"/>
</dbReference>
<dbReference type="RefSeq" id="WP_062417405.1">
    <property type="nucleotide sequence ID" value="NZ_DF967974.1"/>
</dbReference>
<dbReference type="CDD" id="cd00733">
    <property type="entry name" value="GlyRS_alpha_core"/>
    <property type="match status" value="1"/>
</dbReference>
<dbReference type="GO" id="GO:0004820">
    <property type="term" value="F:glycine-tRNA ligase activity"/>
    <property type="evidence" value="ECO:0007669"/>
    <property type="project" value="UniProtKB-UniRule"/>
</dbReference>
<dbReference type="STRING" id="229921.ADN01_13360"/>
<keyword evidence="8 11" id="KW-0030">Aminoacyl-tRNA synthetase</keyword>
<keyword evidence="7 11" id="KW-0648">Protein biosynthesis</keyword>
<dbReference type="HAMAP" id="MF_00255">
    <property type="entry name" value="Gly_tRNA_synth_beta"/>
    <property type="match status" value="1"/>
</dbReference>
<comment type="similarity">
    <text evidence="2 11">Belongs to the class-II aminoacyl-tRNA synthetase family.</text>
</comment>
<dbReference type="FunFam" id="3.30.930.10:FF:000006">
    <property type="entry name" value="Glycine--tRNA ligase alpha subunit"/>
    <property type="match status" value="1"/>
</dbReference>
<dbReference type="InterPro" id="IPR008909">
    <property type="entry name" value="DALR_anticod-bd"/>
</dbReference>
<comment type="catalytic activity">
    <reaction evidence="9 11">
        <text>tRNA(Gly) + glycine + ATP = glycyl-tRNA(Gly) + AMP + diphosphate</text>
        <dbReference type="Rhea" id="RHEA:16013"/>
        <dbReference type="Rhea" id="RHEA-COMP:9664"/>
        <dbReference type="Rhea" id="RHEA-COMP:9683"/>
        <dbReference type="ChEBI" id="CHEBI:30616"/>
        <dbReference type="ChEBI" id="CHEBI:33019"/>
        <dbReference type="ChEBI" id="CHEBI:57305"/>
        <dbReference type="ChEBI" id="CHEBI:78442"/>
        <dbReference type="ChEBI" id="CHEBI:78522"/>
        <dbReference type="ChEBI" id="CHEBI:456215"/>
        <dbReference type="EC" id="6.1.1.14"/>
    </reaction>
</comment>
<evidence type="ECO:0000313" key="14">
    <source>
        <dbReference type="EMBL" id="KPL79905.1"/>
    </source>
</evidence>
<proteinExistence type="inferred from homology"/>
<evidence type="ECO:0000256" key="11">
    <source>
        <dbReference type="HAMAP-Rule" id="MF_00255"/>
    </source>
</evidence>
<dbReference type="GO" id="GO:0005829">
    <property type="term" value="C:cytosol"/>
    <property type="evidence" value="ECO:0007669"/>
    <property type="project" value="TreeGrafter"/>
</dbReference>
<dbReference type="GO" id="GO:0004814">
    <property type="term" value="F:arginine-tRNA ligase activity"/>
    <property type="evidence" value="ECO:0007669"/>
    <property type="project" value="InterPro"/>
</dbReference>
<keyword evidence="6 11" id="KW-0067">ATP-binding</keyword>